<protein>
    <submittedName>
        <fullName evidence="3">Aminopeptidase</fullName>
    </submittedName>
</protein>
<dbReference type="EMBL" id="DOEK01000039">
    <property type="protein sequence ID" value="HBP31459.1"/>
    <property type="molecule type" value="Genomic_DNA"/>
</dbReference>
<feature type="binding site" evidence="2">
    <location>
        <position position="8"/>
    </location>
    <ligand>
        <name>Zn(2+)</name>
        <dbReference type="ChEBI" id="CHEBI:29105"/>
        <label>1</label>
    </ligand>
</feature>
<keyword evidence="2" id="KW-0862">Zinc</keyword>
<dbReference type="Gene3D" id="3.40.50.10780">
    <property type="entry name" value="Dipeptide transport protein"/>
    <property type="match status" value="1"/>
</dbReference>
<dbReference type="Proteomes" id="UP000264036">
    <property type="component" value="Unassembled WGS sequence"/>
</dbReference>
<dbReference type="Gene3D" id="3.30.1360.130">
    <property type="entry name" value="Dipeptide transport protein"/>
    <property type="match status" value="1"/>
</dbReference>
<comment type="caution">
    <text evidence="3">The sequence shown here is derived from an EMBL/GenBank/DDBJ whole genome shotgun (WGS) entry which is preliminary data.</text>
</comment>
<organism evidence="3 4">
    <name type="scientific">Advenella kashmirensis</name>
    <dbReference type="NCBI Taxonomy" id="310575"/>
    <lineage>
        <taxon>Bacteria</taxon>
        <taxon>Pseudomonadati</taxon>
        <taxon>Pseudomonadota</taxon>
        <taxon>Betaproteobacteria</taxon>
        <taxon>Burkholderiales</taxon>
        <taxon>Alcaligenaceae</taxon>
    </lineage>
</organism>
<dbReference type="InterPro" id="IPR007035">
    <property type="entry name" value="Peptidase_M55"/>
</dbReference>
<dbReference type="InterPro" id="IPR027476">
    <property type="entry name" value="DppA_N"/>
</dbReference>
<dbReference type="CDD" id="cd08663">
    <property type="entry name" value="DAP_dppA_1"/>
    <property type="match status" value="1"/>
</dbReference>
<evidence type="ECO:0000256" key="1">
    <source>
        <dbReference type="PIRSR" id="PIRSR015853-1"/>
    </source>
</evidence>
<dbReference type="GO" id="GO:0046872">
    <property type="term" value="F:metal ion binding"/>
    <property type="evidence" value="ECO:0007669"/>
    <property type="project" value="UniProtKB-KW"/>
</dbReference>
<dbReference type="Pfam" id="PF04951">
    <property type="entry name" value="Peptidase_M55"/>
    <property type="match status" value="1"/>
</dbReference>
<feature type="binding site" evidence="2">
    <location>
        <position position="104"/>
    </location>
    <ligand>
        <name>Zn(2+)</name>
        <dbReference type="ChEBI" id="CHEBI:29105"/>
        <label>2</label>
    </ligand>
</feature>
<dbReference type="AlphaFoldDB" id="A0A356LKS8"/>
<keyword evidence="3" id="KW-0378">Hydrolase</keyword>
<accession>A0A356LKS8</accession>
<dbReference type="PIRSF" id="PIRSF015853">
    <property type="entry name" value="Pep_DppA"/>
    <property type="match status" value="1"/>
</dbReference>
<feature type="binding site" evidence="2">
    <location>
        <position position="10"/>
    </location>
    <ligand>
        <name>Zn(2+)</name>
        <dbReference type="ChEBI" id="CHEBI:29105"/>
        <label>1</label>
    </ligand>
</feature>
<reference evidence="3 4" key="1">
    <citation type="journal article" date="2018" name="Nat. Biotechnol.">
        <title>A standardized bacterial taxonomy based on genome phylogeny substantially revises the tree of life.</title>
        <authorList>
            <person name="Parks D.H."/>
            <person name="Chuvochina M."/>
            <person name="Waite D.W."/>
            <person name="Rinke C."/>
            <person name="Skarshewski A."/>
            <person name="Chaumeil P.A."/>
            <person name="Hugenholtz P."/>
        </authorList>
    </citation>
    <scope>NUCLEOTIDE SEQUENCE [LARGE SCALE GENOMIC DNA]</scope>
    <source>
        <strain evidence="3">UBA10707</strain>
    </source>
</reference>
<dbReference type="InterPro" id="IPR036177">
    <property type="entry name" value="Peptidase_M55_sf"/>
</dbReference>
<feature type="active site" description="Nucleophile" evidence="1">
    <location>
        <position position="115"/>
    </location>
</feature>
<name>A0A356LKS8_9BURK</name>
<evidence type="ECO:0000256" key="2">
    <source>
        <dbReference type="PIRSR" id="PIRSR015853-2"/>
    </source>
</evidence>
<keyword evidence="2" id="KW-0479">Metal-binding</keyword>
<feature type="binding site" evidence="2">
    <location>
        <position position="60"/>
    </location>
    <ligand>
        <name>Zn(2+)</name>
        <dbReference type="ChEBI" id="CHEBI:29105"/>
        <label>2</label>
    </ligand>
</feature>
<evidence type="ECO:0000313" key="4">
    <source>
        <dbReference type="Proteomes" id="UP000264036"/>
    </source>
</evidence>
<dbReference type="SUPFAM" id="SSF63992">
    <property type="entry name" value="Dipeptide transport protein"/>
    <property type="match status" value="1"/>
</dbReference>
<keyword evidence="3" id="KW-0031">Aminopeptidase</keyword>
<feature type="binding site" evidence="2">
    <location>
        <position position="134"/>
    </location>
    <ligand>
        <name>Zn(2+)</name>
        <dbReference type="ChEBI" id="CHEBI:29105"/>
        <label>2</label>
    </ligand>
</feature>
<gene>
    <name evidence="3" type="ORF">DD666_18870</name>
</gene>
<sequence length="274" mass="28911">MKVLISTDIEGVAGVVDAQQVRAGNLEYERARQWMAAEANAAVAGAFDGGATAVYVNDSHGGFRNMIASDIDERATLISGKPRIYSMMTGLEFGVSAVALVGHHSRAQGRGVLAHTINSFAFARVMVNGMELGEPGLYGALAGQAGVPVIFGSGDQYFIEENKGFFDGAVWVETKQAMGHASAATLTPQAACARIREGMCTAVQAGMAQALTPFVIGAPYECRLQTNSPALADTFCVLPGTDRLDGVTLSFRADSIEHVIRTLNVFSTMSVALR</sequence>
<dbReference type="GO" id="GO:0004177">
    <property type="term" value="F:aminopeptidase activity"/>
    <property type="evidence" value="ECO:0007669"/>
    <property type="project" value="UniProtKB-KW"/>
</dbReference>
<evidence type="ECO:0000313" key="3">
    <source>
        <dbReference type="EMBL" id="HBP31459.1"/>
    </source>
</evidence>
<keyword evidence="3" id="KW-0645">Protease</keyword>
<proteinExistence type="predicted"/>
<feature type="binding site" evidence="2">
    <location>
        <position position="8"/>
    </location>
    <ligand>
        <name>Zn(2+)</name>
        <dbReference type="ChEBI" id="CHEBI:29105"/>
        <label>2</label>
    </ligand>
</feature>